<dbReference type="NCBIfam" id="NF006915">
    <property type="entry name" value="PRK09406.1"/>
    <property type="match status" value="1"/>
</dbReference>
<dbReference type="InterPro" id="IPR015590">
    <property type="entry name" value="Aldehyde_DH_dom"/>
</dbReference>
<dbReference type="GO" id="GO:0004777">
    <property type="term" value="F:succinate-semialdehyde dehydrogenase (NAD+) activity"/>
    <property type="evidence" value="ECO:0007669"/>
    <property type="project" value="TreeGrafter"/>
</dbReference>
<sequence length="474" mass="50641">MAIATINPATGETLKTYEPLSDDAVDEKIGRAAAAYRSYRLTSPEERVGWLRAAADVLDDDTDTVAALMVTEMGKTLAAAKAEAAKCAKALRYYAEHGPAMLEPQPADAAAVGAERAFVVHRPIGVVLAIMPWNFPLWQAMRFAAPALMAGNVGLLKHASNVPQTALYLEELFRKAGFPADVFQTLLIGSSAIERVLRDDRVAAATLTGSAPAGQSVAAIAGDVLKKTVLELGGSDPFIVMPSADLDRAAEVAVTARCQNNGQSCIAAKRFFVHRDVAEEFTRLFAEKLAALTVGDPMDEGTQVGPLATESGREDVERYVQDAVDKGATVVVGGNRPDRPGWYYEPTLLTGITPEMDLYDEEVFGPVAALWTVDGLEEAIEIANSHPYGLGANLWSEDEQERATFVRDVESGMAFVNGMVTSYPELPFGGVKQSGYGRELTELGMYEFMNATTVWIGPPSSQQGPGDTAGAASE</sequence>
<feature type="domain" description="Aldehyde dehydrogenase" evidence="4">
    <location>
        <begin position="3"/>
        <end position="454"/>
    </location>
</feature>
<dbReference type="Gene3D" id="3.40.309.10">
    <property type="entry name" value="Aldehyde Dehydrogenase, Chain A, domain 2"/>
    <property type="match status" value="1"/>
</dbReference>
<organism evidence="5 6">
    <name type="scientific">Geodermatophilus saharensis</name>
    <dbReference type="NCBI Taxonomy" id="1137994"/>
    <lineage>
        <taxon>Bacteria</taxon>
        <taxon>Bacillati</taxon>
        <taxon>Actinomycetota</taxon>
        <taxon>Actinomycetes</taxon>
        <taxon>Geodermatophilales</taxon>
        <taxon>Geodermatophilaceae</taxon>
        <taxon>Geodermatophilus</taxon>
    </lineage>
</organism>
<protein>
    <submittedName>
        <fullName evidence="5">Succinate-semialdehyde dehydrogenase / glutarate-semialdehyde dehydrogenase</fullName>
    </submittedName>
</protein>
<dbReference type="InterPro" id="IPR047110">
    <property type="entry name" value="GABD/Sad-like"/>
</dbReference>
<dbReference type="CDD" id="cd07100">
    <property type="entry name" value="ALDH_SSADH1_GabD1"/>
    <property type="match status" value="1"/>
</dbReference>
<evidence type="ECO:0000256" key="1">
    <source>
        <dbReference type="ARBA" id="ARBA00009986"/>
    </source>
</evidence>
<dbReference type="SUPFAM" id="SSF53720">
    <property type="entry name" value="ALDH-like"/>
    <property type="match status" value="1"/>
</dbReference>
<dbReference type="PANTHER" id="PTHR43217">
    <property type="entry name" value="SUCCINATE SEMIALDEHYDE DEHYDROGENASE [NAD(P)+] SAD"/>
    <property type="match status" value="1"/>
</dbReference>
<dbReference type="PANTHER" id="PTHR43217:SF1">
    <property type="entry name" value="SUCCINATE SEMIALDEHYDE DEHYDROGENASE [NAD(P)+] SAD"/>
    <property type="match status" value="1"/>
</dbReference>
<keyword evidence="2" id="KW-0521">NADP</keyword>
<accession>A0A239CN71</accession>
<dbReference type="AlphaFoldDB" id="A0A239CN71"/>
<evidence type="ECO:0000313" key="6">
    <source>
        <dbReference type="Proteomes" id="UP000198386"/>
    </source>
</evidence>
<gene>
    <name evidence="5" type="ORF">SAMN04488107_1695</name>
</gene>
<dbReference type="Pfam" id="PF00171">
    <property type="entry name" value="Aldedh"/>
    <property type="match status" value="1"/>
</dbReference>
<dbReference type="FunFam" id="3.40.309.10:FF:000010">
    <property type="entry name" value="Gamma-aminobutyraldehyde dehydrogenase"/>
    <property type="match status" value="1"/>
</dbReference>
<comment type="similarity">
    <text evidence="1">Belongs to the aldehyde dehydrogenase family.</text>
</comment>
<evidence type="ECO:0000256" key="3">
    <source>
        <dbReference type="ARBA" id="ARBA00023002"/>
    </source>
</evidence>
<name>A0A239CN71_9ACTN</name>
<dbReference type="InterPro" id="IPR016162">
    <property type="entry name" value="Ald_DH_N"/>
</dbReference>
<keyword evidence="3" id="KW-0560">Oxidoreductase</keyword>
<dbReference type="EMBL" id="FZOH01000003">
    <property type="protein sequence ID" value="SNS20793.1"/>
    <property type="molecule type" value="Genomic_DNA"/>
</dbReference>
<evidence type="ECO:0000256" key="2">
    <source>
        <dbReference type="ARBA" id="ARBA00022857"/>
    </source>
</evidence>
<dbReference type="GO" id="GO:0004030">
    <property type="term" value="F:aldehyde dehydrogenase [NAD(P)+] activity"/>
    <property type="evidence" value="ECO:0007669"/>
    <property type="project" value="InterPro"/>
</dbReference>
<dbReference type="RefSeq" id="WP_089403472.1">
    <property type="nucleotide sequence ID" value="NZ_FZOH01000003.1"/>
</dbReference>
<evidence type="ECO:0000313" key="5">
    <source>
        <dbReference type="EMBL" id="SNS20793.1"/>
    </source>
</evidence>
<dbReference type="Gene3D" id="3.40.605.10">
    <property type="entry name" value="Aldehyde Dehydrogenase, Chain A, domain 1"/>
    <property type="match status" value="1"/>
</dbReference>
<keyword evidence="6" id="KW-1185">Reference proteome</keyword>
<reference evidence="6" key="1">
    <citation type="submission" date="2017-06" db="EMBL/GenBank/DDBJ databases">
        <authorList>
            <person name="Varghese N."/>
            <person name="Submissions S."/>
        </authorList>
    </citation>
    <scope>NUCLEOTIDE SEQUENCE [LARGE SCALE GENOMIC DNA]</scope>
    <source>
        <strain evidence="6">DSM 45423</strain>
    </source>
</reference>
<dbReference type="Proteomes" id="UP000198386">
    <property type="component" value="Unassembled WGS sequence"/>
</dbReference>
<dbReference type="InterPro" id="IPR016161">
    <property type="entry name" value="Ald_DH/histidinol_DH"/>
</dbReference>
<evidence type="ECO:0000259" key="4">
    <source>
        <dbReference type="Pfam" id="PF00171"/>
    </source>
</evidence>
<proteinExistence type="inferred from homology"/>
<dbReference type="InterPro" id="IPR016163">
    <property type="entry name" value="Ald_DH_C"/>
</dbReference>
<dbReference type="FunFam" id="3.40.605.10:FF:000012">
    <property type="entry name" value="NAD-dependent succinate-semialdehyde dehydrogenase"/>
    <property type="match status" value="1"/>
</dbReference>
<dbReference type="InterPro" id="IPR044148">
    <property type="entry name" value="ALDH_GabD1-like"/>
</dbReference>
<dbReference type="OrthoDB" id="6882680at2"/>